<dbReference type="NCBIfam" id="NF009466">
    <property type="entry name" value="PRK12826.1-2"/>
    <property type="match status" value="1"/>
</dbReference>
<evidence type="ECO:0000313" key="5">
    <source>
        <dbReference type="Proteomes" id="UP000521358"/>
    </source>
</evidence>
<dbReference type="FunFam" id="3.40.50.720:FF:000173">
    <property type="entry name" value="3-oxoacyl-[acyl-carrier protein] reductase"/>
    <property type="match status" value="1"/>
</dbReference>
<keyword evidence="2" id="KW-0560">Oxidoreductase</keyword>
<dbReference type="SMART" id="SM00822">
    <property type="entry name" value="PKS_KR"/>
    <property type="match status" value="1"/>
</dbReference>
<dbReference type="InterPro" id="IPR002347">
    <property type="entry name" value="SDR_fam"/>
</dbReference>
<organism evidence="4 5">
    <name type="scientific">Vagococcus fluvialis</name>
    <dbReference type="NCBI Taxonomy" id="2738"/>
    <lineage>
        <taxon>Bacteria</taxon>
        <taxon>Bacillati</taxon>
        <taxon>Bacillota</taxon>
        <taxon>Bacilli</taxon>
        <taxon>Lactobacillales</taxon>
        <taxon>Enterococcaceae</taxon>
        <taxon>Vagococcus</taxon>
    </lineage>
</organism>
<dbReference type="PRINTS" id="PR00080">
    <property type="entry name" value="SDRFAMILY"/>
</dbReference>
<dbReference type="InterPro" id="IPR036291">
    <property type="entry name" value="NAD(P)-bd_dom_sf"/>
</dbReference>
<dbReference type="GO" id="GO:0006633">
    <property type="term" value="P:fatty acid biosynthetic process"/>
    <property type="evidence" value="ECO:0007669"/>
    <property type="project" value="TreeGrafter"/>
</dbReference>
<dbReference type="AlphaFoldDB" id="A0A7X6D6F8"/>
<dbReference type="SUPFAM" id="SSF51735">
    <property type="entry name" value="NAD(P)-binding Rossmann-fold domains"/>
    <property type="match status" value="1"/>
</dbReference>
<accession>A0A7X6D6F8</accession>
<dbReference type="RefSeq" id="WP_167806019.1">
    <property type="nucleotide sequence ID" value="NZ_JAAVMB010000001.1"/>
</dbReference>
<proteinExistence type="inferred from homology"/>
<evidence type="ECO:0000256" key="2">
    <source>
        <dbReference type="ARBA" id="ARBA00023002"/>
    </source>
</evidence>
<dbReference type="InterPro" id="IPR057326">
    <property type="entry name" value="KR_dom"/>
</dbReference>
<comment type="caution">
    <text evidence="4">The sequence shown here is derived from an EMBL/GenBank/DDBJ whole genome shotgun (WGS) entry which is preliminary data.</text>
</comment>
<protein>
    <submittedName>
        <fullName evidence="4">3-oxoacyl-ACP reductase FabG</fullName>
    </submittedName>
</protein>
<name>A0A7X6D6F8_9ENTE</name>
<evidence type="ECO:0000313" key="4">
    <source>
        <dbReference type="EMBL" id="NKC66652.1"/>
    </source>
</evidence>
<feature type="domain" description="Ketoreductase" evidence="3">
    <location>
        <begin position="7"/>
        <end position="163"/>
    </location>
</feature>
<sequence>MKRFEDKIIVITGAARGIGRTVADLMLEQGAKHVYSLDVAIGEEMANFTQKKVDISNTEEVKRIINEIIVEAKQIDVLVNNAGVTRDGLIEKITEENWNFVIDINLKGTFNVTQAVVPFMKEVGKGSIVNLSSVVGEYGNIGQTNYAATKAGVIGMTYTWAKEFTRKGENIRTNVVAPGYVNTEMVQSVPEKIINRLKEQNPMKRLAEPIEIANAVAFLASDEASFVNGHVLSVNGGMRI</sequence>
<dbReference type="PRINTS" id="PR00081">
    <property type="entry name" value="GDHRDH"/>
</dbReference>
<reference evidence="4 5" key="1">
    <citation type="submission" date="2020-03" db="EMBL/GenBank/DDBJ databases">
        <title>Bacterial samples isolated from urine from healthy bovine heifers (Gyr breed).</title>
        <authorList>
            <person name="Giannattasio-Ferraz S."/>
            <person name="Maskeri L."/>
            <person name="Penido A."/>
            <person name="Barbosa-Stancioli E.F."/>
            <person name="Putonti C."/>
        </authorList>
    </citation>
    <scope>NUCLEOTIDE SEQUENCE [LARGE SCALE GENOMIC DNA]</scope>
    <source>
        <strain evidence="4 5">UFMG-H7</strain>
    </source>
</reference>
<dbReference type="Gene3D" id="3.40.50.720">
    <property type="entry name" value="NAD(P)-binding Rossmann-like Domain"/>
    <property type="match status" value="1"/>
</dbReference>
<evidence type="ECO:0000259" key="3">
    <source>
        <dbReference type="SMART" id="SM00822"/>
    </source>
</evidence>
<dbReference type="Pfam" id="PF13561">
    <property type="entry name" value="adh_short_C2"/>
    <property type="match status" value="1"/>
</dbReference>
<dbReference type="PANTHER" id="PTHR42760:SF133">
    <property type="entry name" value="3-OXOACYL-[ACYL-CARRIER-PROTEIN] REDUCTASE"/>
    <property type="match status" value="1"/>
</dbReference>
<dbReference type="GO" id="GO:0048038">
    <property type="term" value="F:quinone binding"/>
    <property type="evidence" value="ECO:0007669"/>
    <property type="project" value="TreeGrafter"/>
</dbReference>
<dbReference type="PANTHER" id="PTHR42760">
    <property type="entry name" value="SHORT-CHAIN DEHYDROGENASES/REDUCTASES FAMILY MEMBER"/>
    <property type="match status" value="1"/>
</dbReference>
<dbReference type="InterPro" id="IPR020904">
    <property type="entry name" value="Sc_DH/Rdtase_CS"/>
</dbReference>
<dbReference type="Proteomes" id="UP000521358">
    <property type="component" value="Unassembled WGS sequence"/>
</dbReference>
<gene>
    <name evidence="4" type="primary">fabG</name>
    <name evidence="4" type="ORF">HED35_00990</name>
</gene>
<dbReference type="PROSITE" id="PS00061">
    <property type="entry name" value="ADH_SHORT"/>
    <property type="match status" value="1"/>
</dbReference>
<comment type="similarity">
    <text evidence="1">Belongs to the short-chain dehydrogenases/reductases (SDR) family.</text>
</comment>
<dbReference type="EMBL" id="JAAVMB010000001">
    <property type="protein sequence ID" value="NKC66652.1"/>
    <property type="molecule type" value="Genomic_DNA"/>
</dbReference>
<dbReference type="GO" id="GO:0016616">
    <property type="term" value="F:oxidoreductase activity, acting on the CH-OH group of donors, NAD or NADP as acceptor"/>
    <property type="evidence" value="ECO:0007669"/>
    <property type="project" value="TreeGrafter"/>
</dbReference>
<evidence type="ECO:0000256" key="1">
    <source>
        <dbReference type="ARBA" id="ARBA00006484"/>
    </source>
</evidence>